<dbReference type="Proteomes" id="UP001172457">
    <property type="component" value="Chromosome 4"/>
</dbReference>
<keyword evidence="2" id="KW-1185">Reference proteome</keyword>
<comment type="caution">
    <text evidence="1">The sequence shown here is derived from an EMBL/GenBank/DDBJ whole genome shotgun (WGS) entry which is preliminary data.</text>
</comment>
<evidence type="ECO:0000313" key="1">
    <source>
        <dbReference type="EMBL" id="KAJ9550224.1"/>
    </source>
</evidence>
<sequence length="81" mass="9615">MCIRLRLGPMDVIEYAAEFMKLARFKQTVNTKDIKAQRLYLCIDSAGVCIDCQDLRWEERVFSWEGKVWEEKKERKARLSA</sequence>
<gene>
    <name evidence="1" type="ORF">OSB04_014269</name>
</gene>
<evidence type="ECO:0000313" key="2">
    <source>
        <dbReference type="Proteomes" id="UP001172457"/>
    </source>
</evidence>
<dbReference type="AlphaFoldDB" id="A0AA38SYD8"/>
<accession>A0AA38SYD8</accession>
<name>A0AA38SYD8_9ASTR</name>
<protein>
    <submittedName>
        <fullName evidence="1">Uncharacterized protein</fullName>
    </submittedName>
</protein>
<reference evidence="1" key="1">
    <citation type="submission" date="2023-03" db="EMBL/GenBank/DDBJ databases">
        <title>Chromosome-scale reference genome and RAD-based genetic map of yellow starthistle (Centaurea solstitialis) reveal putative structural variation and QTLs associated with invader traits.</title>
        <authorList>
            <person name="Reatini B."/>
            <person name="Cang F.A."/>
            <person name="Jiang Q."/>
            <person name="Mckibben M.T.W."/>
            <person name="Barker M.S."/>
            <person name="Rieseberg L.H."/>
            <person name="Dlugosch K.M."/>
        </authorList>
    </citation>
    <scope>NUCLEOTIDE SEQUENCE</scope>
    <source>
        <strain evidence="1">CAN-66</strain>
        <tissue evidence="1">Leaf</tissue>
    </source>
</reference>
<organism evidence="1 2">
    <name type="scientific">Centaurea solstitialis</name>
    <name type="common">yellow star-thistle</name>
    <dbReference type="NCBI Taxonomy" id="347529"/>
    <lineage>
        <taxon>Eukaryota</taxon>
        <taxon>Viridiplantae</taxon>
        <taxon>Streptophyta</taxon>
        <taxon>Embryophyta</taxon>
        <taxon>Tracheophyta</taxon>
        <taxon>Spermatophyta</taxon>
        <taxon>Magnoliopsida</taxon>
        <taxon>eudicotyledons</taxon>
        <taxon>Gunneridae</taxon>
        <taxon>Pentapetalae</taxon>
        <taxon>asterids</taxon>
        <taxon>campanulids</taxon>
        <taxon>Asterales</taxon>
        <taxon>Asteraceae</taxon>
        <taxon>Carduoideae</taxon>
        <taxon>Cardueae</taxon>
        <taxon>Centaureinae</taxon>
        <taxon>Centaurea</taxon>
    </lineage>
</organism>
<proteinExistence type="predicted"/>
<dbReference type="EMBL" id="JARYMX010000004">
    <property type="protein sequence ID" value="KAJ9550224.1"/>
    <property type="molecule type" value="Genomic_DNA"/>
</dbReference>